<gene>
    <name evidence="2" type="ORF">M0813_16944</name>
</gene>
<organism evidence="2 3">
    <name type="scientific">Anaeramoeba flamelloides</name>
    <dbReference type="NCBI Taxonomy" id="1746091"/>
    <lineage>
        <taxon>Eukaryota</taxon>
        <taxon>Metamonada</taxon>
        <taxon>Anaeramoebidae</taxon>
        <taxon>Anaeramoeba</taxon>
    </lineage>
</organism>
<dbReference type="Gene3D" id="3.40.140.10">
    <property type="entry name" value="Cytidine Deaminase, domain 2"/>
    <property type="match status" value="1"/>
</dbReference>
<dbReference type="PANTHER" id="PTHR12941:SF10">
    <property type="entry name" value="ER MEMBRANE PROTEIN COMPLEX SUBUNIT 8_9 HOMOLOG"/>
    <property type="match status" value="1"/>
</dbReference>
<evidence type="ECO:0000313" key="2">
    <source>
        <dbReference type="EMBL" id="KAJ6249523.1"/>
    </source>
</evidence>
<sequence length="249" mass="28131">MPQFTISNSTYLQLLLHASKHFSEPVTGLLLGRKITDVSSTSMINITSCVPLFHSNGFTLSSNVDLALTLVSTYCESKSLSIIGVYHSSSFNNSQDLPLAIKKIGETINKITKTSVVLIIDDQKLKKGKEQIAIKAYCYRSKWISVKVNSLSQKNFKQGIEELSNEESSSGENEKEVVVIEEEEEEEKKEQGKTKNSKSVKDYEFQIGDEGMLVEKFKKLLLEEKFRQIIDLEDHLNNPELDFLTQNIN</sequence>
<dbReference type="EMBL" id="JAOAOG010000098">
    <property type="protein sequence ID" value="KAJ6249523.1"/>
    <property type="molecule type" value="Genomic_DNA"/>
</dbReference>
<reference evidence="2" key="1">
    <citation type="submission" date="2022-08" db="EMBL/GenBank/DDBJ databases">
        <title>Novel sulfate-reducing endosymbionts in the free-living metamonad Anaeramoeba.</title>
        <authorList>
            <person name="Jerlstrom-Hultqvist J."/>
            <person name="Cepicka I."/>
            <person name="Gallot-Lavallee L."/>
            <person name="Salas-Leiva D."/>
            <person name="Curtis B.A."/>
            <person name="Zahonova K."/>
            <person name="Pipaliya S."/>
            <person name="Dacks J."/>
            <person name="Roger A.J."/>
        </authorList>
    </citation>
    <scope>NUCLEOTIDE SEQUENCE</scope>
    <source>
        <strain evidence="2">Schooner1</strain>
    </source>
</reference>
<evidence type="ECO:0000256" key="1">
    <source>
        <dbReference type="SAM" id="MobiDB-lite"/>
    </source>
</evidence>
<comment type="caution">
    <text evidence="2">The sequence shown here is derived from an EMBL/GenBank/DDBJ whole genome shotgun (WGS) entry which is preliminary data.</text>
</comment>
<feature type="region of interest" description="Disordered" evidence="1">
    <location>
        <begin position="162"/>
        <end position="200"/>
    </location>
</feature>
<dbReference type="PANTHER" id="PTHR12941">
    <property type="entry name" value="ER MEMBRANE PROTEIN COMPLEX"/>
    <property type="match status" value="1"/>
</dbReference>
<dbReference type="Pfam" id="PF03665">
    <property type="entry name" value="UPF0172"/>
    <property type="match status" value="2"/>
</dbReference>
<proteinExistence type="predicted"/>
<keyword evidence="3" id="KW-1185">Reference proteome</keyword>
<feature type="compositionally biased region" description="Basic and acidic residues" evidence="1">
    <location>
        <begin position="188"/>
        <end position="200"/>
    </location>
</feature>
<accession>A0ABQ8YY64</accession>
<protein>
    <submittedName>
        <fullName evidence="2">Er membrane protein complex</fullName>
    </submittedName>
</protein>
<evidence type="ECO:0000313" key="3">
    <source>
        <dbReference type="Proteomes" id="UP001150062"/>
    </source>
</evidence>
<name>A0ABQ8YY64_9EUKA</name>
<dbReference type="InterPro" id="IPR005366">
    <property type="entry name" value="EMC8/9"/>
</dbReference>
<dbReference type="Proteomes" id="UP001150062">
    <property type="component" value="Unassembled WGS sequence"/>
</dbReference>